<reference evidence="10 11" key="1">
    <citation type="submission" date="2024-06" db="EMBL/GenBank/DDBJ databases">
        <title>Chitinophaga defluvii sp. nov., isolated from municipal sewage.</title>
        <authorList>
            <person name="Zhang L."/>
        </authorList>
    </citation>
    <scope>NUCLEOTIDE SEQUENCE [LARGE SCALE GENOMIC DNA]</scope>
    <source>
        <strain evidence="10 11">H8</strain>
    </source>
</reference>
<dbReference type="InterPro" id="IPR051449">
    <property type="entry name" value="ABC-2_transporter_component"/>
</dbReference>
<dbReference type="InterPro" id="IPR047817">
    <property type="entry name" value="ABC2_TM_bact-type"/>
</dbReference>
<dbReference type="Pfam" id="PF12698">
    <property type="entry name" value="ABC2_membrane_3"/>
    <property type="match status" value="1"/>
</dbReference>
<evidence type="ECO:0000256" key="4">
    <source>
        <dbReference type="ARBA" id="ARBA00022475"/>
    </source>
</evidence>
<dbReference type="RefSeq" id="WP_354659786.1">
    <property type="nucleotide sequence ID" value="NZ_JBEXAC010000001.1"/>
</dbReference>
<feature type="domain" description="ABC transmembrane type-2" evidence="9">
    <location>
        <begin position="150"/>
        <end position="380"/>
    </location>
</feature>
<dbReference type="PROSITE" id="PS51012">
    <property type="entry name" value="ABC_TM2"/>
    <property type="match status" value="1"/>
</dbReference>
<dbReference type="EMBL" id="JBEXAC010000001">
    <property type="protein sequence ID" value="MET6997147.1"/>
    <property type="molecule type" value="Genomic_DNA"/>
</dbReference>
<feature type="transmembrane region" description="Helical" evidence="8">
    <location>
        <begin position="21"/>
        <end position="40"/>
    </location>
</feature>
<evidence type="ECO:0000256" key="1">
    <source>
        <dbReference type="ARBA" id="ARBA00004651"/>
    </source>
</evidence>
<dbReference type="Gene3D" id="3.40.1710.10">
    <property type="entry name" value="abc type-2 transporter like domain"/>
    <property type="match status" value="1"/>
</dbReference>
<evidence type="ECO:0000259" key="9">
    <source>
        <dbReference type="PROSITE" id="PS51012"/>
    </source>
</evidence>
<comment type="similarity">
    <text evidence="2">Belongs to the ABC-2 integral membrane protein family.</text>
</comment>
<evidence type="ECO:0000313" key="11">
    <source>
        <dbReference type="Proteomes" id="UP001549749"/>
    </source>
</evidence>
<dbReference type="PANTHER" id="PTHR30294">
    <property type="entry name" value="MEMBRANE COMPONENT OF ABC TRANSPORTER YHHJ-RELATED"/>
    <property type="match status" value="1"/>
</dbReference>
<keyword evidence="3" id="KW-0813">Transport</keyword>
<keyword evidence="7 8" id="KW-0472">Membrane</keyword>
<evidence type="ECO:0000256" key="8">
    <source>
        <dbReference type="SAM" id="Phobius"/>
    </source>
</evidence>
<accession>A0ABV2T3G0</accession>
<feature type="transmembrane region" description="Helical" evidence="8">
    <location>
        <begin position="265"/>
        <end position="291"/>
    </location>
</feature>
<evidence type="ECO:0000256" key="3">
    <source>
        <dbReference type="ARBA" id="ARBA00022448"/>
    </source>
</evidence>
<keyword evidence="4" id="KW-1003">Cell membrane</keyword>
<dbReference type="InterPro" id="IPR013525">
    <property type="entry name" value="ABC2_TM"/>
</dbReference>
<evidence type="ECO:0000256" key="7">
    <source>
        <dbReference type="ARBA" id="ARBA00023136"/>
    </source>
</evidence>
<dbReference type="Proteomes" id="UP001549749">
    <property type="component" value="Unassembled WGS sequence"/>
</dbReference>
<evidence type="ECO:0000256" key="5">
    <source>
        <dbReference type="ARBA" id="ARBA00022692"/>
    </source>
</evidence>
<gene>
    <name evidence="10" type="ORF">ABR189_07190</name>
</gene>
<dbReference type="PANTHER" id="PTHR30294:SF29">
    <property type="entry name" value="MULTIDRUG ABC TRANSPORTER PERMEASE YBHS-RELATED"/>
    <property type="match status" value="1"/>
</dbReference>
<sequence>MMKAIIQITIREWKRILTLPVHYLVLLVMPALLFAFYAYIYQARNARDLPVAIWDDDRSVLSRQFAFMLEQTESIHITRQVDNQTELETLIRRGEVAGAIHFPARMERNIKSRHPVYITVYTNAAAIVTAKLIYKDAAQVLMTAGSGVILQKLVKLGMPKDKAMTLVQPLKLTSYQLYNPTFNYQQYLVPGLIFVALQMMIIMVTVLLLNYERKTNTLEELHQVAKGSAFVAITGKTLAHLVVGWVNFILVTGIVLPLFEVGHPAATGTLFVVFTLLVLACIGIGILVSAIFKDVMVACDLGLFYTSPAFVFSGFTFPRWAMPWYDQYYAAIMPFTFFLDAFFKVYFMELPLRYAYTEMGYILIFIVVTYPLAIILFQRQLNKLEVQHA</sequence>
<evidence type="ECO:0000313" key="10">
    <source>
        <dbReference type="EMBL" id="MET6997147.1"/>
    </source>
</evidence>
<evidence type="ECO:0000256" key="2">
    <source>
        <dbReference type="ARBA" id="ARBA00007783"/>
    </source>
</evidence>
<feature type="transmembrane region" description="Helical" evidence="8">
    <location>
        <begin position="328"/>
        <end position="347"/>
    </location>
</feature>
<name>A0ABV2T3G0_9BACT</name>
<feature type="transmembrane region" description="Helical" evidence="8">
    <location>
        <begin position="303"/>
        <end position="322"/>
    </location>
</feature>
<proteinExistence type="inferred from homology"/>
<protein>
    <submittedName>
        <fullName evidence="10">ABC transporter permease</fullName>
    </submittedName>
</protein>
<keyword evidence="5 8" id="KW-0812">Transmembrane</keyword>
<comment type="subcellular location">
    <subcellularLocation>
        <location evidence="1">Cell membrane</location>
        <topology evidence="1">Multi-pass membrane protein</topology>
    </subcellularLocation>
</comment>
<feature type="transmembrane region" description="Helical" evidence="8">
    <location>
        <begin position="187"/>
        <end position="209"/>
    </location>
</feature>
<organism evidence="10 11">
    <name type="scientific">Chitinophaga defluvii</name>
    <dbReference type="NCBI Taxonomy" id="3163343"/>
    <lineage>
        <taxon>Bacteria</taxon>
        <taxon>Pseudomonadati</taxon>
        <taxon>Bacteroidota</taxon>
        <taxon>Chitinophagia</taxon>
        <taxon>Chitinophagales</taxon>
        <taxon>Chitinophagaceae</taxon>
        <taxon>Chitinophaga</taxon>
    </lineage>
</organism>
<comment type="caution">
    <text evidence="10">The sequence shown here is derived from an EMBL/GenBank/DDBJ whole genome shotgun (WGS) entry which is preliminary data.</text>
</comment>
<feature type="transmembrane region" description="Helical" evidence="8">
    <location>
        <begin position="238"/>
        <end position="259"/>
    </location>
</feature>
<feature type="transmembrane region" description="Helical" evidence="8">
    <location>
        <begin position="359"/>
        <end position="377"/>
    </location>
</feature>
<keyword evidence="11" id="KW-1185">Reference proteome</keyword>
<keyword evidence="6 8" id="KW-1133">Transmembrane helix</keyword>
<evidence type="ECO:0000256" key="6">
    <source>
        <dbReference type="ARBA" id="ARBA00022989"/>
    </source>
</evidence>